<keyword evidence="4" id="KW-1185">Reference proteome</keyword>
<feature type="region of interest" description="Disordered" evidence="2">
    <location>
        <begin position="568"/>
        <end position="593"/>
    </location>
</feature>
<sequence>MSSSISQAFKSLNVAIADSPSEHENIYDVSYQYLSNVKNFNDGKSLHNCLVALINMDKYQKALQLLKKAPEEVHQDFVIEKAYIYYKTGNTDLLETLYNKTIESGDYSEITLRAITHIMAQNHYKEGNNAKVLDLYHGLISSNQDIDNLLDLACNERAIISQGNFMNSNGFEQIEPKSTLEEEDVTYDLIFNDSLILLSQGKREEALELLSKAESICKVQNMDSDDFLVEVTPIRLTIAYIHQIQGDPQGVATNILSTMMNDQAVNNDVMTKLILTNNYYSIKNNKLIDNTNLIERQLNLQQNLHLLQHKLTKPQFQTLIKNNLILSYGSGTLTKKSSYLSKKFINNWISTFYDDYTPYIYKILKELEINYEDLISDQRENSANSRQFYKYATKVENLKEIELFIAAVLLLAVSEGKEIFKTIEQRYSRSILLIEKYLQNQFELNSKVSIVLLGLLIQIYETKEKYPPILMEFSNKFSIKHCENDIHYYNFAKVVAFILFPNYDKVYSETLFGKLLEINPNDDLIKSILNGDSIDLATISDLTKNTKDVDELINIEIEDLYTERVKRSNNVQKPNTKSFKIKKNKKSTPKFSKTKKIIPSSEFDEDSLDKERWLPLKLRSYYKPTKKDKKKAGGHQGAISPEPVVSSNTQKKKKKGKK</sequence>
<keyword evidence="1" id="KW-0963">Cytoplasm</keyword>
<dbReference type="Gene3D" id="1.25.40.10">
    <property type="entry name" value="Tetratricopeptide repeat domain"/>
    <property type="match status" value="1"/>
</dbReference>
<feature type="compositionally biased region" description="Basic residues" evidence="2">
    <location>
        <begin position="579"/>
        <end position="593"/>
    </location>
</feature>
<reference evidence="3 4" key="1">
    <citation type="submission" date="2024-01" db="EMBL/GenBank/DDBJ databases">
        <authorList>
            <consortium name="Genoscope - CEA"/>
            <person name="William W."/>
        </authorList>
    </citation>
    <scope>NUCLEOTIDE SEQUENCE [LARGE SCALE GENOMIC DNA]</scope>
    <source>
        <strain evidence="3 4">29B2s-10</strain>
    </source>
</reference>
<feature type="region of interest" description="Disordered" evidence="2">
    <location>
        <begin position="624"/>
        <end position="658"/>
    </location>
</feature>
<dbReference type="InterPro" id="IPR026270">
    <property type="entry name" value="SRP72"/>
</dbReference>
<dbReference type="PANTHER" id="PTHR14094:SF9">
    <property type="entry name" value="SIGNAL RECOGNITION PARTICLE SUBUNIT SRP72"/>
    <property type="match status" value="1"/>
</dbReference>
<comment type="function">
    <text evidence="1">Component of the signal recognition particle (SRP) complex, a ribonucleoprotein complex that mediates the cotranslational targeting of secretory and membrane proteins to the endoplasmic reticulum (ER).</text>
</comment>
<comment type="similarity">
    <text evidence="1">Belongs to the SRP72 family.</text>
</comment>
<feature type="compositionally biased region" description="Basic residues" evidence="2">
    <location>
        <begin position="624"/>
        <end position="633"/>
    </location>
</feature>
<comment type="subcellular location">
    <subcellularLocation>
        <location evidence="1">Cytoplasm</location>
    </subcellularLocation>
</comment>
<dbReference type="SUPFAM" id="SSF48452">
    <property type="entry name" value="TPR-like"/>
    <property type="match status" value="1"/>
</dbReference>
<evidence type="ECO:0000256" key="2">
    <source>
        <dbReference type="SAM" id="MobiDB-lite"/>
    </source>
</evidence>
<dbReference type="PANTHER" id="PTHR14094">
    <property type="entry name" value="SIGNAL RECOGNITION PARTICLE 72"/>
    <property type="match status" value="1"/>
</dbReference>
<evidence type="ECO:0000313" key="4">
    <source>
        <dbReference type="Proteomes" id="UP001497600"/>
    </source>
</evidence>
<protein>
    <recommendedName>
        <fullName evidence="1">Signal recognition particle subunit SRP72</fullName>
    </recommendedName>
</protein>
<dbReference type="InterPro" id="IPR011990">
    <property type="entry name" value="TPR-like_helical_dom_sf"/>
</dbReference>
<gene>
    <name evidence="3" type="primary">SRP72</name>
    <name evidence="3" type="ORF">CAAN4_E04896</name>
</gene>
<name>A0ABP0ECD4_9ASCO</name>
<dbReference type="Proteomes" id="UP001497600">
    <property type="component" value="Chromosome E"/>
</dbReference>
<accession>A0ABP0ECD4</accession>
<keyword evidence="1" id="KW-0733">Signal recognition particle</keyword>
<proteinExistence type="inferred from homology"/>
<evidence type="ECO:0000313" key="3">
    <source>
        <dbReference type="EMBL" id="CAK7907306.1"/>
    </source>
</evidence>
<dbReference type="EMBL" id="OZ004257">
    <property type="protein sequence ID" value="CAK7907306.1"/>
    <property type="molecule type" value="Genomic_DNA"/>
</dbReference>
<dbReference type="PIRSF" id="PIRSF038922">
    <property type="entry name" value="SRP72"/>
    <property type="match status" value="1"/>
</dbReference>
<organism evidence="3 4">
    <name type="scientific">[Candida] anglica</name>
    <dbReference type="NCBI Taxonomy" id="148631"/>
    <lineage>
        <taxon>Eukaryota</taxon>
        <taxon>Fungi</taxon>
        <taxon>Dikarya</taxon>
        <taxon>Ascomycota</taxon>
        <taxon>Saccharomycotina</taxon>
        <taxon>Pichiomycetes</taxon>
        <taxon>Debaryomycetaceae</taxon>
        <taxon>Kurtzmaniella</taxon>
    </lineage>
</organism>
<evidence type="ECO:0000256" key="1">
    <source>
        <dbReference type="PIRNR" id="PIRNR038922"/>
    </source>
</evidence>
<keyword evidence="1" id="KW-0687">Ribonucleoprotein</keyword>